<gene>
    <name evidence="2" type="ORF">IHQ68_05085</name>
</gene>
<feature type="signal peptide" evidence="1">
    <location>
        <begin position="1"/>
        <end position="20"/>
    </location>
</feature>
<keyword evidence="1" id="KW-0732">Signal</keyword>
<evidence type="ECO:0000313" key="3">
    <source>
        <dbReference type="Proteomes" id="UP001181622"/>
    </source>
</evidence>
<name>A0ABU1DD10_9HYPH</name>
<evidence type="ECO:0000313" key="2">
    <source>
        <dbReference type="EMBL" id="MDR4305993.1"/>
    </source>
</evidence>
<organism evidence="2 3">
    <name type="scientific">Chelatococcus sambhunathii</name>
    <dbReference type="NCBI Taxonomy" id="363953"/>
    <lineage>
        <taxon>Bacteria</taxon>
        <taxon>Pseudomonadati</taxon>
        <taxon>Pseudomonadota</taxon>
        <taxon>Alphaproteobacteria</taxon>
        <taxon>Hyphomicrobiales</taxon>
        <taxon>Chelatococcaceae</taxon>
        <taxon>Chelatococcus</taxon>
    </lineage>
</organism>
<reference evidence="2" key="1">
    <citation type="submission" date="2020-10" db="EMBL/GenBank/DDBJ databases">
        <authorList>
            <person name="Abbas A."/>
            <person name="Razzaq R."/>
            <person name="Waqas M."/>
            <person name="Abbas N."/>
            <person name="Nielsen T.K."/>
            <person name="Hansen L.H."/>
            <person name="Hussain S."/>
            <person name="Shahid M."/>
        </authorList>
    </citation>
    <scope>NUCLEOTIDE SEQUENCE</scope>
    <source>
        <strain evidence="2">S14</strain>
    </source>
</reference>
<proteinExistence type="predicted"/>
<dbReference type="RefSeq" id="WP_309389463.1">
    <property type="nucleotide sequence ID" value="NZ_JADBEO010000008.1"/>
</dbReference>
<comment type="caution">
    <text evidence="2">The sequence shown here is derived from an EMBL/GenBank/DDBJ whole genome shotgun (WGS) entry which is preliminary data.</text>
</comment>
<accession>A0ABU1DD10</accession>
<protein>
    <submittedName>
        <fullName evidence="2">Uncharacterized protein</fullName>
    </submittedName>
</protein>
<feature type="chain" id="PRO_5046785096" evidence="1">
    <location>
        <begin position="21"/>
        <end position="82"/>
    </location>
</feature>
<dbReference type="Proteomes" id="UP001181622">
    <property type="component" value="Unassembled WGS sequence"/>
</dbReference>
<evidence type="ECO:0000256" key="1">
    <source>
        <dbReference type="SAM" id="SignalP"/>
    </source>
</evidence>
<keyword evidence="3" id="KW-1185">Reference proteome</keyword>
<sequence>MKSFAFALAALTVSSVAAVADPVTPSTITGYSASVAVARGVPLDGSANARLDRQAPQFRQSAADDVRGPVVRTSIHRDVSSR</sequence>
<dbReference type="EMBL" id="JADBEO010000008">
    <property type="protein sequence ID" value="MDR4305993.1"/>
    <property type="molecule type" value="Genomic_DNA"/>
</dbReference>